<dbReference type="EMBL" id="WHWC01000007">
    <property type="protein sequence ID" value="KAG8379440.1"/>
    <property type="molecule type" value="Genomic_DNA"/>
</dbReference>
<evidence type="ECO:0000256" key="1">
    <source>
        <dbReference type="SAM" id="MobiDB-lite"/>
    </source>
</evidence>
<dbReference type="InterPro" id="IPR024593">
    <property type="entry name" value="DUF3444"/>
</dbReference>
<sequence>MPAGQNPRRASNDASHDVLRGPLADKKTYIFQEMECDKDGAIRAKEIAEEKLLERDITGAKKFALKAQNLFPNLDGLSQFFEVIDVYVSHEKKINGETNYYETLGVDPLSSEDVLKKQYKRRALALHPDKNKSVGADGAFKILSQAWSILSDKDKKYAYDSKLNIRSAPIPNVNSSFTSSTSMNTTTTTLHVPTRARTTMSTPRQNYSFSPQHIRNPNYSQFVPIIPRPRNPASHTHNQYTTPFSNPQSSRSYQNTSATETAPQYIPIPRPPSHHNYAGPSRNVQPTSSSHPMTPQTFWTCCSRCRIQYEYEKIYLNQNLLCHRCSQPFLATEMHAPGVNRRSARPWPYPQQQQGVFAALNGFTSVLASSSASRTAEAAPCQPSSESLKRRHKEAINMPMDNDALRTNNTVPEKVEASNPGSRGLNGEKNIKRRRTDGQQCDNAKEGGQGKATSKSGLKRTSVNLKRNVGGEQESSYVKELSPIEIRDMLMRKAKTEMMGCLKFRESAKSKSSEMNKVERKNSKNALDKMDSKTAEAFIDQKITLKETDDADVNQDETVSMAVPDANFHNFDEDRVEGSFTENQVWAAYDDDDGMPRYYAFVHHVISRKPFKIQISWLNSKSTVEFGDLNWIGSGFTKLNGNFRVGKSVVSKKLNSFSHPVKWKKGARGAIQIFPMKGDIWALYRNWSRDWDEITADETIHKYDVVAVLQDYDEDRGVLVASLVKVAGFTSVFNQRVDPMDIRTIPRGEMFRFSHQVPYCILNGLEGENAPNGCYELDPAALPLELLKVITDAASMEEERNAKRILTYSRKKKGKEIEGNVERTD</sequence>
<comment type="caution">
    <text evidence="3">The sequence shown here is derived from an EMBL/GenBank/DDBJ whole genome shotgun (WGS) entry which is preliminary data.</text>
</comment>
<protein>
    <recommendedName>
        <fullName evidence="2">J domain-containing protein</fullName>
    </recommendedName>
</protein>
<evidence type="ECO:0000313" key="3">
    <source>
        <dbReference type="EMBL" id="KAG8379440.1"/>
    </source>
</evidence>
<evidence type="ECO:0000313" key="4">
    <source>
        <dbReference type="Proteomes" id="UP000826271"/>
    </source>
</evidence>
<keyword evidence="4" id="KW-1185">Reference proteome</keyword>
<accession>A0AAV6XK63</accession>
<dbReference type="PROSITE" id="PS00636">
    <property type="entry name" value="DNAJ_1"/>
    <property type="match status" value="1"/>
</dbReference>
<feature type="region of interest" description="Disordered" evidence="1">
    <location>
        <begin position="230"/>
        <end position="259"/>
    </location>
</feature>
<feature type="compositionally biased region" description="Polar residues" evidence="1">
    <location>
        <begin position="451"/>
        <end position="463"/>
    </location>
</feature>
<dbReference type="PANTHER" id="PTHR44137">
    <property type="entry name" value="BNAC03G44070D PROTEIN"/>
    <property type="match status" value="1"/>
</dbReference>
<dbReference type="Pfam" id="PF11926">
    <property type="entry name" value="DUF3444"/>
    <property type="match status" value="1"/>
</dbReference>
<dbReference type="PANTHER" id="PTHR44137:SF61">
    <property type="entry name" value="J DOMAIN-CONTAINING PROTEIN"/>
    <property type="match status" value="1"/>
</dbReference>
<dbReference type="SMART" id="SM00271">
    <property type="entry name" value="DnaJ"/>
    <property type="match status" value="1"/>
</dbReference>
<dbReference type="InterPro" id="IPR036869">
    <property type="entry name" value="J_dom_sf"/>
</dbReference>
<dbReference type="Pfam" id="PF23551">
    <property type="entry name" value="Zn_ribbon_20"/>
    <property type="match status" value="1"/>
</dbReference>
<dbReference type="Pfam" id="PF00226">
    <property type="entry name" value="DnaJ"/>
    <property type="match status" value="1"/>
</dbReference>
<reference evidence="3" key="1">
    <citation type="submission" date="2019-10" db="EMBL/GenBank/DDBJ databases">
        <authorList>
            <person name="Zhang R."/>
            <person name="Pan Y."/>
            <person name="Wang J."/>
            <person name="Ma R."/>
            <person name="Yu S."/>
        </authorList>
    </citation>
    <scope>NUCLEOTIDE SEQUENCE</scope>
    <source>
        <strain evidence="3">LA-IB0</strain>
        <tissue evidence="3">Leaf</tissue>
    </source>
</reference>
<dbReference type="CDD" id="cd06257">
    <property type="entry name" value="DnaJ"/>
    <property type="match status" value="1"/>
</dbReference>
<dbReference type="PRINTS" id="PR00625">
    <property type="entry name" value="JDOMAIN"/>
</dbReference>
<proteinExistence type="predicted"/>
<evidence type="ECO:0000259" key="2">
    <source>
        <dbReference type="PROSITE" id="PS50076"/>
    </source>
</evidence>
<organism evidence="3 4">
    <name type="scientific">Buddleja alternifolia</name>
    <dbReference type="NCBI Taxonomy" id="168488"/>
    <lineage>
        <taxon>Eukaryota</taxon>
        <taxon>Viridiplantae</taxon>
        <taxon>Streptophyta</taxon>
        <taxon>Embryophyta</taxon>
        <taxon>Tracheophyta</taxon>
        <taxon>Spermatophyta</taxon>
        <taxon>Magnoliopsida</taxon>
        <taxon>eudicotyledons</taxon>
        <taxon>Gunneridae</taxon>
        <taxon>Pentapetalae</taxon>
        <taxon>asterids</taxon>
        <taxon>lamiids</taxon>
        <taxon>Lamiales</taxon>
        <taxon>Scrophulariaceae</taxon>
        <taxon>Buddlejeae</taxon>
        <taxon>Buddleja</taxon>
    </lineage>
</organism>
<dbReference type="Gene3D" id="1.10.287.110">
    <property type="entry name" value="DnaJ domain"/>
    <property type="match status" value="1"/>
</dbReference>
<dbReference type="PROSITE" id="PS50076">
    <property type="entry name" value="DNAJ_2"/>
    <property type="match status" value="1"/>
</dbReference>
<dbReference type="SUPFAM" id="SSF46565">
    <property type="entry name" value="Chaperone J-domain"/>
    <property type="match status" value="1"/>
</dbReference>
<dbReference type="AlphaFoldDB" id="A0AAV6XK63"/>
<dbReference type="InterPro" id="IPR018253">
    <property type="entry name" value="DnaJ_domain_CS"/>
</dbReference>
<name>A0AAV6XK63_9LAMI</name>
<feature type="domain" description="J" evidence="2">
    <location>
        <begin position="99"/>
        <end position="163"/>
    </location>
</feature>
<dbReference type="Proteomes" id="UP000826271">
    <property type="component" value="Unassembled WGS sequence"/>
</dbReference>
<dbReference type="InterPro" id="IPR001623">
    <property type="entry name" value="DnaJ_domain"/>
</dbReference>
<feature type="region of interest" description="Disordered" evidence="1">
    <location>
        <begin position="412"/>
        <end position="463"/>
    </location>
</feature>
<gene>
    <name evidence="3" type="ORF">BUALT_Bualt07G0088600</name>
</gene>
<dbReference type="InterPro" id="IPR056988">
    <property type="entry name" value="Zn_ribbon_pln"/>
</dbReference>
<feature type="compositionally biased region" description="Polar residues" evidence="1">
    <location>
        <begin position="233"/>
        <end position="259"/>
    </location>
</feature>